<dbReference type="Proteomes" id="UP000294850">
    <property type="component" value="Unassembled WGS sequence"/>
</dbReference>
<feature type="signal peptide" evidence="1">
    <location>
        <begin position="1"/>
        <end position="21"/>
    </location>
</feature>
<evidence type="ECO:0000313" key="2">
    <source>
        <dbReference type="EMBL" id="TDE14790.1"/>
    </source>
</evidence>
<protein>
    <recommendedName>
        <fullName evidence="4">Lipocalin-like domain-containing protein</fullName>
    </recommendedName>
</protein>
<keyword evidence="3" id="KW-1185">Reference proteome</keyword>
<evidence type="ECO:0000313" key="3">
    <source>
        <dbReference type="Proteomes" id="UP000294850"/>
    </source>
</evidence>
<reference evidence="2 3" key="1">
    <citation type="submission" date="2019-03" db="EMBL/GenBank/DDBJ databases">
        <title>Dyadobacter AR-3-6 sp. nov., isolated from arctic soil.</title>
        <authorList>
            <person name="Chaudhary D.K."/>
        </authorList>
    </citation>
    <scope>NUCLEOTIDE SEQUENCE [LARGE SCALE GENOMIC DNA]</scope>
    <source>
        <strain evidence="2 3">AR-3-6</strain>
    </source>
</reference>
<feature type="chain" id="PRO_5020438280" description="Lipocalin-like domain-containing protein" evidence="1">
    <location>
        <begin position="22"/>
        <end position="129"/>
    </location>
</feature>
<sequence length="129" mass="14248">MSKWVLIPALLLLIVCSGCKENEPTFDFNISATTWKGNHTRGSSTSQYTLIFIAGGNLEGNLNLNGLPQKITGTWTQDKNKVSANYSVQGYTGTWRGEGAISDNKTEMQFKAFHSTSTTLDYTMNVMLQ</sequence>
<accession>A0A4R5DRD7</accession>
<name>A0A4R5DRD7_9BACT</name>
<gene>
    <name evidence="2" type="ORF">E0F88_16520</name>
</gene>
<evidence type="ECO:0008006" key="4">
    <source>
        <dbReference type="Google" id="ProtNLM"/>
    </source>
</evidence>
<dbReference type="AlphaFoldDB" id="A0A4R5DRD7"/>
<dbReference type="RefSeq" id="WP_131959374.1">
    <property type="nucleotide sequence ID" value="NZ_SMFL01000005.1"/>
</dbReference>
<proteinExistence type="predicted"/>
<organism evidence="2 3">
    <name type="scientific">Dyadobacter psychrotolerans</name>
    <dbReference type="NCBI Taxonomy" id="2541721"/>
    <lineage>
        <taxon>Bacteria</taxon>
        <taxon>Pseudomonadati</taxon>
        <taxon>Bacteroidota</taxon>
        <taxon>Cytophagia</taxon>
        <taxon>Cytophagales</taxon>
        <taxon>Spirosomataceae</taxon>
        <taxon>Dyadobacter</taxon>
    </lineage>
</organism>
<comment type="caution">
    <text evidence="2">The sequence shown here is derived from an EMBL/GenBank/DDBJ whole genome shotgun (WGS) entry which is preliminary data.</text>
</comment>
<dbReference type="EMBL" id="SMFL01000005">
    <property type="protein sequence ID" value="TDE14790.1"/>
    <property type="molecule type" value="Genomic_DNA"/>
</dbReference>
<keyword evidence="1" id="KW-0732">Signal</keyword>
<evidence type="ECO:0000256" key="1">
    <source>
        <dbReference type="SAM" id="SignalP"/>
    </source>
</evidence>